<dbReference type="GO" id="GO:0005886">
    <property type="term" value="C:plasma membrane"/>
    <property type="evidence" value="ECO:0007669"/>
    <property type="project" value="UniProtKB-SubCell"/>
</dbReference>
<dbReference type="InterPro" id="IPR002523">
    <property type="entry name" value="MgTranspt_CorA/ZnTranspt_ZntB"/>
</dbReference>
<evidence type="ECO:0000313" key="9">
    <source>
        <dbReference type="EMBL" id="BAN34596.1"/>
    </source>
</evidence>
<keyword evidence="8" id="KW-0460">Magnesium</keyword>
<evidence type="ECO:0000256" key="5">
    <source>
        <dbReference type="ARBA" id="ARBA00022692"/>
    </source>
</evidence>
<dbReference type="GO" id="GO:0050897">
    <property type="term" value="F:cobalt ion binding"/>
    <property type="evidence" value="ECO:0007669"/>
    <property type="project" value="TreeGrafter"/>
</dbReference>
<dbReference type="SUPFAM" id="SSF144083">
    <property type="entry name" value="Magnesium transport protein CorA, transmembrane region"/>
    <property type="match status" value="1"/>
</dbReference>
<gene>
    <name evidence="8" type="primary">corA</name>
    <name evidence="9" type="ORF">SCD_n00754</name>
</gene>
<feature type="transmembrane region" description="Helical" evidence="8">
    <location>
        <begin position="290"/>
        <end position="314"/>
    </location>
</feature>
<dbReference type="KEGG" id="sdr:SCD_n00754"/>
<dbReference type="NCBIfam" id="TIGR00383">
    <property type="entry name" value="corA"/>
    <property type="match status" value="1"/>
</dbReference>
<comment type="function">
    <text evidence="8">Mediates influx of magnesium ions.</text>
</comment>
<evidence type="ECO:0000256" key="8">
    <source>
        <dbReference type="RuleBase" id="RU362010"/>
    </source>
</evidence>
<dbReference type="InterPro" id="IPR045863">
    <property type="entry name" value="CorA_TM1_TM2"/>
</dbReference>
<keyword evidence="4 8" id="KW-1003">Cell membrane</keyword>
<evidence type="ECO:0000256" key="4">
    <source>
        <dbReference type="ARBA" id="ARBA00022475"/>
    </source>
</evidence>
<dbReference type="InterPro" id="IPR004488">
    <property type="entry name" value="Mg/Co-transport_prot_CorA"/>
</dbReference>
<dbReference type="EMBL" id="AP013066">
    <property type="protein sequence ID" value="BAN34596.1"/>
    <property type="molecule type" value="Genomic_DNA"/>
</dbReference>
<dbReference type="AlphaFoldDB" id="S6AFD8"/>
<proteinExistence type="inferred from homology"/>
<dbReference type="Proteomes" id="UP000015559">
    <property type="component" value="Chromosome"/>
</dbReference>
<keyword evidence="8" id="KW-0406">Ion transport</keyword>
<protein>
    <recommendedName>
        <fullName evidence="8">Magnesium transport protein CorA</fullName>
    </recommendedName>
</protein>
<dbReference type="GO" id="GO:0000287">
    <property type="term" value="F:magnesium ion binding"/>
    <property type="evidence" value="ECO:0007669"/>
    <property type="project" value="TreeGrafter"/>
</dbReference>
<evidence type="ECO:0000256" key="6">
    <source>
        <dbReference type="ARBA" id="ARBA00022989"/>
    </source>
</evidence>
<dbReference type="SUPFAM" id="SSF143865">
    <property type="entry name" value="CorA soluble domain-like"/>
    <property type="match status" value="1"/>
</dbReference>
<sequence>MSKFAKRSKKAGLPPGTLVHIGKKRSEKTRIRLINYDESSFLEKETEATEEYCAAKAATGITWVNIDGIHQIDLLQRIGDCFGLHPLVLEDIMNTDQRPKMEDFGDYVYIVLKMLTLNDRGEITAEQVSLILGKNFVLSFREQNSAIFDPVVERIKSGKGFVRKAGADYLAYALLDAVVDHYFVVLEKREEEIDDLEEDVIANATPSTLQRIHKLRRELIFLRKAIFPFRNVISALERGESAFFDQSSRIYLRDIYDHTIHIIDTLETFRDLATGLLDIYLSSVSNRMNAVMRVLTVIATIFMPLTFLAGVYGMNFKHMPELEWTWGYPAILLLMAAVGISMQVYFRKKKWL</sequence>
<keyword evidence="10" id="KW-1185">Reference proteome</keyword>
<accession>S6AFD8</accession>
<evidence type="ECO:0000256" key="3">
    <source>
        <dbReference type="ARBA" id="ARBA00022448"/>
    </source>
</evidence>
<dbReference type="OrthoDB" id="9803416at2"/>
<dbReference type="GO" id="GO:0015095">
    <property type="term" value="F:magnesium ion transmembrane transporter activity"/>
    <property type="evidence" value="ECO:0007669"/>
    <property type="project" value="UniProtKB-UniRule"/>
</dbReference>
<keyword evidence="5 8" id="KW-0812">Transmembrane</keyword>
<dbReference type="eggNOG" id="COG0598">
    <property type="taxonomic scope" value="Bacteria"/>
</dbReference>
<dbReference type="Gene3D" id="3.30.460.20">
    <property type="entry name" value="CorA soluble domain-like"/>
    <property type="match status" value="1"/>
</dbReference>
<reference evidence="9 10" key="1">
    <citation type="journal article" date="2012" name="Appl. Environ. Microbiol.">
        <title>Draft genome sequence of a psychrotolerant sulfur-oxidizing bacterium, Sulfuricella denitrificans skB26, and proteomic insights into cold adaptation.</title>
        <authorList>
            <person name="Watanabe T."/>
            <person name="Kojima H."/>
            <person name="Fukui M."/>
        </authorList>
    </citation>
    <scope>NUCLEOTIDE SEQUENCE [LARGE SCALE GENOMIC DNA]</scope>
    <source>
        <strain evidence="10">skB26</strain>
    </source>
</reference>
<dbReference type="PANTHER" id="PTHR46494:SF1">
    <property type="entry name" value="CORA FAMILY METAL ION TRANSPORTER (EUROFUNG)"/>
    <property type="match status" value="1"/>
</dbReference>
<dbReference type="HOGENOM" id="CLU_007127_0_0_4"/>
<comment type="similarity">
    <text evidence="2 8">Belongs to the CorA metal ion transporter (MIT) (TC 1.A.35) family.</text>
</comment>
<evidence type="ECO:0000256" key="7">
    <source>
        <dbReference type="ARBA" id="ARBA00023136"/>
    </source>
</evidence>
<feature type="transmembrane region" description="Helical" evidence="8">
    <location>
        <begin position="326"/>
        <end position="346"/>
    </location>
</feature>
<evidence type="ECO:0000256" key="2">
    <source>
        <dbReference type="ARBA" id="ARBA00009765"/>
    </source>
</evidence>
<dbReference type="STRING" id="1163617.SCD_n00754"/>
<keyword evidence="7 8" id="KW-0472">Membrane</keyword>
<keyword evidence="3 8" id="KW-0813">Transport</keyword>
<evidence type="ECO:0000256" key="1">
    <source>
        <dbReference type="ARBA" id="ARBA00004651"/>
    </source>
</evidence>
<comment type="subcellular location">
    <subcellularLocation>
        <location evidence="1">Cell membrane</location>
        <topology evidence="1">Multi-pass membrane protein</topology>
    </subcellularLocation>
    <subcellularLocation>
        <location evidence="8">Membrane</location>
        <topology evidence="8">Multi-pass membrane protein</topology>
    </subcellularLocation>
</comment>
<dbReference type="PANTHER" id="PTHR46494">
    <property type="entry name" value="CORA FAMILY METAL ION TRANSPORTER (EUROFUNG)"/>
    <property type="match status" value="1"/>
</dbReference>
<organism evidence="9 10">
    <name type="scientific">Sulfuricella denitrificans (strain DSM 22764 / NBRC 105220 / skB26)</name>
    <dbReference type="NCBI Taxonomy" id="1163617"/>
    <lineage>
        <taxon>Bacteria</taxon>
        <taxon>Pseudomonadati</taxon>
        <taxon>Pseudomonadota</taxon>
        <taxon>Betaproteobacteria</taxon>
        <taxon>Nitrosomonadales</taxon>
        <taxon>Sulfuricellaceae</taxon>
        <taxon>Sulfuricella</taxon>
    </lineage>
</organism>
<dbReference type="GO" id="GO:0015087">
    <property type="term" value="F:cobalt ion transmembrane transporter activity"/>
    <property type="evidence" value="ECO:0007669"/>
    <property type="project" value="UniProtKB-UniRule"/>
</dbReference>
<dbReference type="CDD" id="cd12828">
    <property type="entry name" value="TmCorA-like_1"/>
    <property type="match status" value="1"/>
</dbReference>
<dbReference type="InterPro" id="IPR045861">
    <property type="entry name" value="CorA_cytoplasmic_dom"/>
</dbReference>
<name>S6AFD8_SULDS</name>
<keyword evidence="6 8" id="KW-1133">Transmembrane helix</keyword>
<dbReference type="FunFam" id="1.20.58.340:FF:000012">
    <property type="entry name" value="Magnesium transport protein CorA"/>
    <property type="match status" value="1"/>
</dbReference>
<evidence type="ECO:0000313" key="10">
    <source>
        <dbReference type="Proteomes" id="UP000015559"/>
    </source>
</evidence>
<dbReference type="Pfam" id="PF01544">
    <property type="entry name" value="CorA"/>
    <property type="match status" value="1"/>
</dbReference>
<dbReference type="Gene3D" id="1.20.58.340">
    <property type="entry name" value="Magnesium transport protein CorA, transmembrane region"/>
    <property type="match status" value="2"/>
</dbReference>
<dbReference type="RefSeq" id="WP_009206458.1">
    <property type="nucleotide sequence ID" value="NC_022357.1"/>
</dbReference>